<feature type="domain" description="Toprim" evidence="8">
    <location>
        <begin position="81"/>
        <end position="176"/>
    </location>
</feature>
<evidence type="ECO:0000256" key="5">
    <source>
        <dbReference type="ARBA" id="ARBA00023172"/>
    </source>
</evidence>
<dbReference type="RefSeq" id="WP_091792319.1">
    <property type="nucleotide sequence ID" value="NZ_FNAF01000014.1"/>
</dbReference>
<dbReference type="OrthoDB" id="9802672at2"/>
<dbReference type="EMBL" id="FNAF01000014">
    <property type="protein sequence ID" value="SDE04207.1"/>
    <property type="molecule type" value="Genomic_DNA"/>
</dbReference>
<dbReference type="Proteomes" id="UP000198995">
    <property type="component" value="Unassembled WGS sequence"/>
</dbReference>
<keyword evidence="10" id="KW-1185">Reference proteome</keyword>
<dbReference type="GO" id="GO:0008270">
    <property type="term" value="F:zinc ion binding"/>
    <property type="evidence" value="ECO:0007669"/>
    <property type="project" value="UniProtKB-KW"/>
</dbReference>
<keyword evidence="6 7" id="KW-0234">DNA repair</keyword>
<dbReference type="Pfam" id="PF02132">
    <property type="entry name" value="RecR_ZnF"/>
    <property type="match status" value="1"/>
</dbReference>
<dbReference type="InterPro" id="IPR000093">
    <property type="entry name" value="DNA_Rcmb_RecR"/>
</dbReference>
<dbReference type="SMART" id="SM00493">
    <property type="entry name" value="TOPRIM"/>
    <property type="match status" value="1"/>
</dbReference>
<dbReference type="InterPro" id="IPR034137">
    <property type="entry name" value="TOPRIM_RecR"/>
</dbReference>
<evidence type="ECO:0000313" key="9">
    <source>
        <dbReference type="EMBL" id="SDE04207.1"/>
    </source>
</evidence>
<comment type="similarity">
    <text evidence="7">Belongs to the RecR family.</text>
</comment>
<keyword evidence="4 7" id="KW-0862">Zinc</keyword>
<dbReference type="Pfam" id="PF21176">
    <property type="entry name" value="RecR_HhH"/>
    <property type="match status" value="1"/>
</dbReference>
<dbReference type="PROSITE" id="PS01300">
    <property type="entry name" value="RECR"/>
    <property type="match status" value="1"/>
</dbReference>
<evidence type="ECO:0000256" key="7">
    <source>
        <dbReference type="HAMAP-Rule" id="MF_00017"/>
    </source>
</evidence>
<dbReference type="Gene3D" id="1.10.8.420">
    <property type="entry name" value="RecR Domain 1"/>
    <property type="match status" value="1"/>
</dbReference>
<dbReference type="SUPFAM" id="SSF111304">
    <property type="entry name" value="Recombination protein RecR"/>
    <property type="match status" value="1"/>
</dbReference>
<dbReference type="PANTHER" id="PTHR30446:SF0">
    <property type="entry name" value="RECOMBINATION PROTEIN RECR"/>
    <property type="match status" value="1"/>
</dbReference>
<comment type="function">
    <text evidence="7">May play a role in DNA repair. It seems to be involved in an RecBC-independent recombinational process of DNA repair. It may act with RecF and RecO.</text>
</comment>
<dbReference type="STRING" id="2741.SAMN04489866_11424"/>
<evidence type="ECO:0000256" key="3">
    <source>
        <dbReference type="ARBA" id="ARBA00022771"/>
    </source>
</evidence>
<dbReference type="GO" id="GO:0006281">
    <property type="term" value="P:DNA repair"/>
    <property type="evidence" value="ECO:0007669"/>
    <property type="project" value="UniProtKB-UniRule"/>
</dbReference>
<dbReference type="Gene3D" id="3.40.1360.10">
    <property type="match status" value="1"/>
</dbReference>
<dbReference type="HAMAP" id="MF_00017">
    <property type="entry name" value="RecR"/>
    <property type="match status" value="1"/>
</dbReference>
<keyword evidence="1 7" id="KW-0479">Metal-binding</keyword>
<dbReference type="GO" id="GO:0006310">
    <property type="term" value="P:DNA recombination"/>
    <property type="evidence" value="ECO:0007669"/>
    <property type="project" value="UniProtKB-UniRule"/>
</dbReference>
<gene>
    <name evidence="7" type="primary">recR</name>
    <name evidence="9" type="ORF">SAMN04489866_11424</name>
</gene>
<dbReference type="CDD" id="cd01025">
    <property type="entry name" value="TOPRIM_recR"/>
    <property type="match status" value="1"/>
</dbReference>
<dbReference type="Gene3D" id="6.10.250.240">
    <property type="match status" value="1"/>
</dbReference>
<dbReference type="InterPro" id="IPR006171">
    <property type="entry name" value="TOPRIM_dom"/>
</dbReference>
<evidence type="ECO:0000256" key="1">
    <source>
        <dbReference type="ARBA" id="ARBA00022723"/>
    </source>
</evidence>
<dbReference type="PANTHER" id="PTHR30446">
    <property type="entry name" value="RECOMBINATION PROTEIN RECR"/>
    <property type="match status" value="1"/>
</dbReference>
<organism evidence="9 10">
    <name type="scientific">Peptococcus niger</name>
    <dbReference type="NCBI Taxonomy" id="2741"/>
    <lineage>
        <taxon>Bacteria</taxon>
        <taxon>Bacillati</taxon>
        <taxon>Bacillota</taxon>
        <taxon>Clostridia</taxon>
        <taxon>Eubacteriales</taxon>
        <taxon>Peptococcaceae</taxon>
        <taxon>Peptococcus</taxon>
    </lineage>
</organism>
<keyword evidence="5 7" id="KW-0233">DNA recombination</keyword>
<dbReference type="Gene3D" id="3.30.60.80">
    <property type="match status" value="1"/>
</dbReference>
<dbReference type="NCBIfam" id="TIGR00615">
    <property type="entry name" value="recR"/>
    <property type="match status" value="1"/>
</dbReference>
<evidence type="ECO:0000313" key="10">
    <source>
        <dbReference type="Proteomes" id="UP000198995"/>
    </source>
</evidence>
<dbReference type="PROSITE" id="PS50880">
    <property type="entry name" value="TOPRIM"/>
    <property type="match status" value="1"/>
</dbReference>
<keyword evidence="2 7" id="KW-0227">DNA damage</keyword>
<dbReference type="AlphaFoldDB" id="A0A1G6ZPR3"/>
<sequence length="199" mass="21680">MAKLNDALQDLIDALARLPGIGRKSAMRLAFHILDAPPEEAEALARAIRVARHTIGHCPRCGNLTDGDLCRICADSSRDIGQICVVEEVRDIAAIERTGAFKGRYHVLGGRLSPMDGIGPEDLRIDALKDRIRAEQVEEVILATNPSVEGETTALFLIDELRPLKVRLTRIARGLPIGGDIKFADDMTLARALDGRVDV</sequence>
<protein>
    <recommendedName>
        <fullName evidence="7">Recombination protein RecR</fullName>
    </recommendedName>
</protein>
<dbReference type="InterPro" id="IPR015967">
    <property type="entry name" value="Rcmb_RecR_Znf"/>
</dbReference>
<feature type="zinc finger region" description="C4-type" evidence="7">
    <location>
        <begin position="58"/>
        <end position="73"/>
    </location>
</feature>
<name>A0A1G6ZPR3_PEPNI</name>
<dbReference type="GO" id="GO:0003677">
    <property type="term" value="F:DNA binding"/>
    <property type="evidence" value="ECO:0007669"/>
    <property type="project" value="UniProtKB-UniRule"/>
</dbReference>
<evidence type="ECO:0000256" key="6">
    <source>
        <dbReference type="ARBA" id="ARBA00023204"/>
    </source>
</evidence>
<keyword evidence="3 7" id="KW-0863">Zinc-finger</keyword>
<accession>A0A1G6ZPR3</accession>
<proteinExistence type="inferred from homology"/>
<evidence type="ECO:0000256" key="2">
    <source>
        <dbReference type="ARBA" id="ARBA00022763"/>
    </source>
</evidence>
<dbReference type="InterPro" id="IPR023627">
    <property type="entry name" value="Rcmb_RecR"/>
</dbReference>
<evidence type="ECO:0000259" key="8">
    <source>
        <dbReference type="PROSITE" id="PS50880"/>
    </source>
</evidence>
<dbReference type="Pfam" id="PF13662">
    <property type="entry name" value="Toprim_4"/>
    <property type="match status" value="1"/>
</dbReference>
<evidence type="ECO:0000256" key="4">
    <source>
        <dbReference type="ARBA" id="ARBA00022833"/>
    </source>
</evidence>
<dbReference type="Pfam" id="PF21175">
    <property type="entry name" value="RecR_C"/>
    <property type="match status" value="1"/>
</dbReference>
<reference evidence="9 10" key="1">
    <citation type="submission" date="2016-10" db="EMBL/GenBank/DDBJ databases">
        <authorList>
            <person name="de Groot N.N."/>
        </authorList>
    </citation>
    <scope>NUCLEOTIDE SEQUENCE [LARGE SCALE GENOMIC DNA]</scope>
    <source>
        <strain evidence="9 10">DSM 20475</strain>
    </source>
</reference>